<dbReference type="STRING" id="42251.A0A2T7A3P2"/>
<keyword evidence="2" id="KW-1185">Reference proteome</keyword>
<dbReference type="OrthoDB" id="3791653at2759"/>
<evidence type="ECO:0008006" key="3">
    <source>
        <dbReference type="Google" id="ProtNLM"/>
    </source>
</evidence>
<evidence type="ECO:0000313" key="2">
    <source>
        <dbReference type="Proteomes" id="UP000244722"/>
    </source>
</evidence>
<organism evidence="1 2">
    <name type="scientific">Tuber borchii</name>
    <name type="common">White truffle</name>
    <dbReference type="NCBI Taxonomy" id="42251"/>
    <lineage>
        <taxon>Eukaryota</taxon>
        <taxon>Fungi</taxon>
        <taxon>Dikarya</taxon>
        <taxon>Ascomycota</taxon>
        <taxon>Pezizomycotina</taxon>
        <taxon>Pezizomycetes</taxon>
        <taxon>Pezizales</taxon>
        <taxon>Tuberaceae</taxon>
        <taxon>Tuber</taxon>
    </lineage>
</organism>
<proteinExistence type="predicted"/>
<reference evidence="1 2" key="1">
    <citation type="submission" date="2017-04" db="EMBL/GenBank/DDBJ databases">
        <title>Draft genome sequence of Tuber borchii Vittad., a whitish edible truffle.</title>
        <authorList>
            <consortium name="DOE Joint Genome Institute"/>
            <person name="Murat C."/>
            <person name="Kuo A."/>
            <person name="Barry K.W."/>
            <person name="Clum A."/>
            <person name="Dockter R.B."/>
            <person name="Fauchery L."/>
            <person name="Iotti M."/>
            <person name="Kohler A."/>
            <person name="Labutti K."/>
            <person name="Lindquist E.A."/>
            <person name="Lipzen A."/>
            <person name="Ohm R.A."/>
            <person name="Wang M."/>
            <person name="Grigoriev I.V."/>
            <person name="Zambonelli A."/>
            <person name="Martin F.M."/>
        </authorList>
    </citation>
    <scope>NUCLEOTIDE SEQUENCE [LARGE SCALE GENOMIC DNA]</scope>
    <source>
        <strain evidence="1 2">Tbo3840</strain>
    </source>
</reference>
<evidence type="ECO:0000313" key="1">
    <source>
        <dbReference type="EMBL" id="PUU82334.1"/>
    </source>
</evidence>
<gene>
    <name evidence="1" type="ORF">B9Z19DRAFT_968663</name>
</gene>
<accession>A0A2T7A3P2</accession>
<feature type="non-terminal residue" evidence="1">
    <location>
        <position position="184"/>
    </location>
</feature>
<name>A0A2T7A3P2_TUBBO</name>
<protein>
    <recommendedName>
        <fullName evidence="3">CCHC-type domain-containing protein</fullName>
    </recommendedName>
</protein>
<dbReference type="Proteomes" id="UP000244722">
    <property type="component" value="Unassembled WGS sequence"/>
</dbReference>
<dbReference type="AlphaFoldDB" id="A0A2T7A3P2"/>
<dbReference type="EMBL" id="NESQ01000030">
    <property type="protein sequence ID" value="PUU82334.1"/>
    <property type="molecule type" value="Genomic_DNA"/>
</dbReference>
<sequence>MPLISTASDTPTAWAKLQEKFDRKTPTSLHSLLKSIITLRCSNKRAIAAHIEKYDELWQRLLERTSEAASRTRDADSPSKDSLEAVLLPLANSEVAKGAFFLTSLPSTLDNVVDNLTTKESATYYEVCTRLLDLYPAEQPADTNTAFAAASSNRNDRGRRKEEKTCTYCKSKGYRGVGHFVTDC</sequence>
<comment type="caution">
    <text evidence="1">The sequence shown here is derived from an EMBL/GenBank/DDBJ whole genome shotgun (WGS) entry which is preliminary data.</text>
</comment>